<keyword evidence="9" id="KW-1185">Reference proteome</keyword>
<evidence type="ECO:0000256" key="7">
    <source>
        <dbReference type="SAM" id="MobiDB-lite"/>
    </source>
</evidence>
<protein>
    <submittedName>
        <fullName evidence="10">Homeobox domain-containing protein</fullName>
    </submittedName>
</protein>
<evidence type="ECO:0000313" key="9">
    <source>
        <dbReference type="Proteomes" id="UP000095281"/>
    </source>
</evidence>
<feature type="compositionally biased region" description="Low complexity" evidence="7">
    <location>
        <begin position="306"/>
        <end position="333"/>
    </location>
</feature>
<evidence type="ECO:0000313" key="10">
    <source>
        <dbReference type="WBParaSite" id="MhA1_Contig541.frz3.gene24"/>
    </source>
</evidence>
<dbReference type="SMART" id="SM00389">
    <property type="entry name" value="HOX"/>
    <property type="match status" value="1"/>
</dbReference>
<dbReference type="CDD" id="cd00086">
    <property type="entry name" value="homeodomain"/>
    <property type="match status" value="1"/>
</dbReference>
<dbReference type="PANTHER" id="PTHR24327:SF81">
    <property type="entry name" value="HOMEOTIC PROTEIN DISTAL-LESS-RELATED"/>
    <property type="match status" value="1"/>
</dbReference>
<feature type="region of interest" description="Disordered" evidence="7">
    <location>
        <begin position="252"/>
        <end position="336"/>
    </location>
</feature>
<sequence length="371" mass="41502">MSSSSSKTSIPDNSQQSLIPLFSTEIDQKPSFLLIDQKPTQQQQSSHFLENKFQETKNITSALFGIEQNQQNNFLVNNSPSLSSATTTTYYSPQTNGYNNNNFYNSTTHFGHSQLSELYQQQQQPHFLYTSQPASSPEGFPNDRPPSSGSGRESAQGPCTRIIEGSEVHINAKGKKTRKPRTIYSSQQLHALNEAFKAHQYLALPQRAELAEMLMLSQTQRHCGQINSNNNSICNGQQNSTEMRLTEEEEIDELSETKEGNELIRNTSTPQCQSLPGTSSCTPHQQQIKNNSKQSEITEEMTKILNEQQKQSNKNIQQQQFNNSSSLDSNNTQIPQNNSLINQNCWQMDNAVALGLTTGMTNNNNVASMHG</sequence>
<dbReference type="SUPFAM" id="SSF46689">
    <property type="entry name" value="Homeodomain-like"/>
    <property type="match status" value="1"/>
</dbReference>
<keyword evidence="2 5" id="KW-0238">DNA-binding</keyword>
<reference evidence="10" key="1">
    <citation type="submission" date="2016-11" db="UniProtKB">
        <authorList>
            <consortium name="WormBaseParasite"/>
        </authorList>
    </citation>
    <scope>IDENTIFICATION</scope>
</reference>
<dbReference type="GO" id="GO:0000981">
    <property type="term" value="F:DNA-binding transcription factor activity, RNA polymerase II-specific"/>
    <property type="evidence" value="ECO:0007669"/>
    <property type="project" value="TreeGrafter"/>
</dbReference>
<dbReference type="Proteomes" id="UP000095281">
    <property type="component" value="Unplaced"/>
</dbReference>
<organism evidence="9 10">
    <name type="scientific">Meloidogyne hapla</name>
    <name type="common">Root-knot nematode worm</name>
    <dbReference type="NCBI Taxonomy" id="6305"/>
    <lineage>
        <taxon>Eukaryota</taxon>
        <taxon>Metazoa</taxon>
        <taxon>Ecdysozoa</taxon>
        <taxon>Nematoda</taxon>
        <taxon>Chromadorea</taxon>
        <taxon>Rhabditida</taxon>
        <taxon>Tylenchina</taxon>
        <taxon>Tylenchomorpha</taxon>
        <taxon>Tylenchoidea</taxon>
        <taxon>Meloidogynidae</taxon>
        <taxon>Meloidogyninae</taxon>
        <taxon>Meloidogyne</taxon>
    </lineage>
</organism>
<dbReference type="Pfam" id="PF00046">
    <property type="entry name" value="Homeodomain"/>
    <property type="match status" value="1"/>
</dbReference>
<dbReference type="PANTHER" id="PTHR24327">
    <property type="entry name" value="HOMEOBOX PROTEIN"/>
    <property type="match status" value="1"/>
</dbReference>
<feature type="region of interest" description="Disordered" evidence="7">
    <location>
        <begin position="130"/>
        <end position="161"/>
    </location>
</feature>
<feature type="DNA-binding region" description="Homeobox" evidence="5">
    <location>
        <begin position="177"/>
        <end position="221"/>
    </location>
</feature>
<keyword evidence="3 5" id="KW-0371">Homeobox</keyword>
<evidence type="ECO:0000256" key="5">
    <source>
        <dbReference type="PROSITE-ProRule" id="PRU00108"/>
    </source>
</evidence>
<evidence type="ECO:0000256" key="1">
    <source>
        <dbReference type="ARBA" id="ARBA00004123"/>
    </source>
</evidence>
<dbReference type="InterPro" id="IPR009057">
    <property type="entry name" value="Homeodomain-like_sf"/>
</dbReference>
<feature type="compositionally biased region" description="Polar residues" evidence="7">
    <location>
        <begin position="264"/>
        <end position="295"/>
    </location>
</feature>
<proteinExistence type="predicted"/>
<feature type="domain" description="Homeobox" evidence="8">
    <location>
        <begin position="175"/>
        <end position="220"/>
    </location>
</feature>
<keyword evidence="4 5" id="KW-0539">Nucleus</keyword>
<dbReference type="WBParaSite" id="MhA1_Contig541.frz3.gene24">
    <property type="protein sequence ID" value="MhA1_Contig541.frz3.gene24"/>
    <property type="gene ID" value="MhA1_Contig541.frz3.gene24"/>
</dbReference>
<evidence type="ECO:0000256" key="3">
    <source>
        <dbReference type="ARBA" id="ARBA00023155"/>
    </source>
</evidence>
<evidence type="ECO:0000259" key="8">
    <source>
        <dbReference type="PROSITE" id="PS50071"/>
    </source>
</evidence>
<evidence type="ECO:0000256" key="6">
    <source>
        <dbReference type="RuleBase" id="RU000682"/>
    </source>
</evidence>
<evidence type="ECO:0000256" key="2">
    <source>
        <dbReference type="ARBA" id="ARBA00023125"/>
    </source>
</evidence>
<dbReference type="AlphaFoldDB" id="A0A1I8BU71"/>
<dbReference type="InterPro" id="IPR050460">
    <property type="entry name" value="Distal-less_Homeobox_TF"/>
</dbReference>
<dbReference type="GO" id="GO:0005634">
    <property type="term" value="C:nucleus"/>
    <property type="evidence" value="ECO:0007669"/>
    <property type="project" value="UniProtKB-SubCell"/>
</dbReference>
<dbReference type="PROSITE" id="PS50071">
    <property type="entry name" value="HOMEOBOX_2"/>
    <property type="match status" value="1"/>
</dbReference>
<name>A0A1I8BU71_MELHA</name>
<evidence type="ECO:0000256" key="4">
    <source>
        <dbReference type="ARBA" id="ARBA00023242"/>
    </source>
</evidence>
<dbReference type="Gene3D" id="1.10.10.60">
    <property type="entry name" value="Homeodomain-like"/>
    <property type="match status" value="1"/>
</dbReference>
<comment type="subcellular location">
    <subcellularLocation>
        <location evidence="1 5 6">Nucleus</location>
    </subcellularLocation>
</comment>
<accession>A0A1I8BU71</accession>
<dbReference type="InterPro" id="IPR001356">
    <property type="entry name" value="HD"/>
</dbReference>
<dbReference type="GO" id="GO:0000978">
    <property type="term" value="F:RNA polymerase II cis-regulatory region sequence-specific DNA binding"/>
    <property type="evidence" value="ECO:0007669"/>
    <property type="project" value="TreeGrafter"/>
</dbReference>